<proteinExistence type="predicted"/>
<dbReference type="AlphaFoldDB" id="A0A917NFA3"/>
<dbReference type="InterPro" id="IPR014845">
    <property type="entry name" value="GYD/TTHA1554"/>
</dbReference>
<dbReference type="Proteomes" id="UP000597989">
    <property type="component" value="Unassembled WGS sequence"/>
</dbReference>
<evidence type="ECO:0008006" key="3">
    <source>
        <dbReference type="Google" id="ProtNLM"/>
    </source>
</evidence>
<reference evidence="1 2" key="1">
    <citation type="journal article" date="2014" name="Int. J. Syst. Evol. Microbiol.">
        <title>Complete genome sequence of Corynebacterium casei LMG S-19264T (=DSM 44701T), isolated from a smear-ripened cheese.</title>
        <authorList>
            <consortium name="US DOE Joint Genome Institute (JGI-PGF)"/>
            <person name="Walter F."/>
            <person name="Albersmeier A."/>
            <person name="Kalinowski J."/>
            <person name="Ruckert C."/>
        </authorList>
    </citation>
    <scope>NUCLEOTIDE SEQUENCE [LARGE SCALE GENOMIC DNA]</scope>
    <source>
        <strain evidence="1 2">CGMCC 4.7206</strain>
    </source>
</reference>
<dbReference type="RefSeq" id="WP_229680204.1">
    <property type="nucleotide sequence ID" value="NZ_BMMT01000010.1"/>
</dbReference>
<comment type="caution">
    <text evidence="1">The sequence shown here is derived from an EMBL/GenBank/DDBJ whole genome shotgun (WGS) entry which is preliminary data.</text>
</comment>
<evidence type="ECO:0000313" key="2">
    <source>
        <dbReference type="Proteomes" id="UP000597989"/>
    </source>
</evidence>
<accession>A0A917NFA3</accession>
<evidence type="ECO:0000313" key="1">
    <source>
        <dbReference type="EMBL" id="GGI92292.1"/>
    </source>
</evidence>
<dbReference type="Pfam" id="PF08734">
    <property type="entry name" value="GYD"/>
    <property type="match status" value="1"/>
</dbReference>
<gene>
    <name evidence="1" type="ORF">GCM10011581_31830</name>
</gene>
<dbReference type="EMBL" id="BMMT01000010">
    <property type="protein sequence ID" value="GGI92292.1"/>
    <property type="molecule type" value="Genomic_DNA"/>
</dbReference>
<organism evidence="1 2">
    <name type="scientific">Saccharopolyspora thermophila</name>
    <dbReference type="NCBI Taxonomy" id="89367"/>
    <lineage>
        <taxon>Bacteria</taxon>
        <taxon>Bacillati</taxon>
        <taxon>Actinomycetota</taxon>
        <taxon>Actinomycetes</taxon>
        <taxon>Pseudonocardiales</taxon>
        <taxon>Pseudonocardiaceae</taxon>
        <taxon>Saccharopolyspora</taxon>
    </lineage>
</organism>
<sequence>MIEVPKYLVQATYTAEGLKGVREKGGTARVEAVRDAINKLGGEVESLYFAFGDYDVYLIVDLPDNVSAASFGLAVSGSGAVRTDTVVLMTPAEVDEAVSKEFDYRAPGS</sequence>
<protein>
    <recommendedName>
        <fullName evidence="3">GYD domain-containing protein</fullName>
    </recommendedName>
</protein>
<name>A0A917NFA3_9PSEU</name>